<accession>A0A2U9CAL8</accession>
<dbReference type="PROSITE" id="PS50001">
    <property type="entry name" value="SH2"/>
    <property type="match status" value="1"/>
</dbReference>
<evidence type="ECO:0000256" key="14">
    <source>
        <dbReference type="SAM" id="Coils"/>
    </source>
</evidence>
<dbReference type="Gene3D" id="1.10.532.10">
    <property type="entry name" value="STAT transcription factor, N-terminal domain"/>
    <property type="match status" value="1"/>
</dbReference>
<organism evidence="16 17">
    <name type="scientific">Scophthalmus maximus</name>
    <name type="common">Turbot</name>
    <name type="synonym">Psetta maxima</name>
    <dbReference type="NCBI Taxonomy" id="52904"/>
    <lineage>
        <taxon>Eukaryota</taxon>
        <taxon>Metazoa</taxon>
        <taxon>Chordata</taxon>
        <taxon>Craniata</taxon>
        <taxon>Vertebrata</taxon>
        <taxon>Euteleostomi</taxon>
        <taxon>Actinopterygii</taxon>
        <taxon>Neopterygii</taxon>
        <taxon>Teleostei</taxon>
        <taxon>Neoteleostei</taxon>
        <taxon>Acanthomorphata</taxon>
        <taxon>Carangaria</taxon>
        <taxon>Pleuronectiformes</taxon>
        <taxon>Pleuronectoidei</taxon>
        <taxon>Scophthalmidae</taxon>
        <taxon>Scophthalmus</taxon>
    </lineage>
</organism>
<dbReference type="InterPro" id="IPR013799">
    <property type="entry name" value="STAT_TF_prot_interaction"/>
</dbReference>
<name>A0A2U9CAL8_SCOMX</name>
<comment type="similarity">
    <text evidence="3 13">Belongs to the transcription factor STAT family.</text>
</comment>
<dbReference type="Pfam" id="PF01017">
    <property type="entry name" value="STAT_alpha"/>
    <property type="match status" value="1"/>
</dbReference>
<dbReference type="InterPro" id="IPR036535">
    <property type="entry name" value="STAT_N_sf"/>
</dbReference>
<dbReference type="InterPro" id="IPR012345">
    <property type="entry name" value="STAT_TF_DNA-bd_N"/>
</dbReference>
<keyword evidence="14" id="KW-0175">Coiled coil</keyword>
<dbReference type="GO" id="GO:0003677">
    <property type="term" value="F:DNA binding"/>
    <property type="evidence" value="ECO:0007669"/>
    <property type="project" value="UniProtKB-KW"/>
</dbReference>
<dbReference type="InterPro" id="IPR001217">
    <property type="entry name" value="STAT"/>
</dbReference>
<evidence type="ECO:0000256" key="13">
    <source>
        <dbReference type="RuleBase" id="RU046415"/>
    </source>
</evidence>
<dbReference type="Pfam" id="PF21354">
    <property type="entry name" value="STAT_linker"/>
    <property type="match status" value="1"/>
</dbReference>
<feature type="coiled-coil region" evidence="14">
    <location>
        <begin position="591"/>
        <end position="618"/>
    </location>
</feature>
<evidence type="ECO:0000256" key="11">
    <source>
        <dbReference type="ARBA" id="ARBA00023242"/>
    </source>
</evidence>
<keyword evidence="6 12" id="KW-0727">SH2 domain</keyword>
<evidence type="ECO:0000256" key="6">
    <source>
        <dbReference type="ARBA" id="ARBA00022999"/>
    </source>
</evidence>
<dbReference type="SMART" id="SM00964">
    <property type="entry name" value="STAT_int"/>
    <property type="match status" value="1"/>
</dbReference>
<dbReference type="STRING" id="52904.ENSSMAP00000029322"/>
<evidence type="ECO:0000256" key="8">
    <source>
        <dbReference type="ARBA" id="ARBA00023125"/>
    </source>
</evidence>
<dbReference type="Proteomes" id="UP000246464">
    <property type="component" value="Chromosome 14"/>
</dbReference>
<evidence type="ECO:0000256" key="4">
    <source>
        <dbReference type="ARBA" id="ARBA00022490"/>
    </source>
</evidence>
<evidence type="ECO:0000256" key="3">
    <source>
        <dbReference type="ARBA" id="ARBA00005586"/>
    </source>
</evidence>
<gene>
    <name evidence="16" type="ORF">SMAX5B_021694</name>
</gene>
<keyword evidence="7 13" id="KW-0805">Transcription regulation</keyword>
<dbReference type="EMBL" id="CP026256">
    <property type="protein sequence ID" value="AWP12689.1"/>
    <property type="molecule type" value="Genomic_DNA"/>
</dbReference>
<dbReference type="InterPro" id="IPR013800">
    <property type="entry name" value="STAT_TF_alpha"/>
</dbReference>
<dbReference type="InterPro" id="IPR013801">
    <property type="entry name" value="STAT_TF_DNA-bd"/>
</dbReference>
<keyword evidence="10 13" id="KW-0804">Transcription</keyword>
<comment type="subcellular location">
    <subcellularLocation>
        <location evidence="2 13">Cytoplasm</location>
    </subcellularLocation>
    <subcellularLocation>
        <location evidence="1 13">Nucleus</location>
    </subcellularLocation>
</comment>
<evidence type="ECO:0000256" key="10">
    <source>
        <dbReference type="ARBA" id="ARBA00023163"/>
    </source>
</evidence>
<dbReference type="Pfam" id="PF02864">
    <property type="entry name" value="STAT_bind"/>
    <property type="match status" value="1"/>
</dbReference>
<keyword evidence="11 13" id="KW-0539">Nucleus</keyword>
<dbReference type="Gene3D" id="3.30.505.10">
    <property type="entry name" value="SH2 domain"/>
    <property type="match status" value="1"/>
</dbReference>
<evidence type="ECO:0000256" key="9">
    <source>
        <dbReference type="ARBA" id="ARBA00023159"/>
    </source>
</evidence>
<evidence type="ECO:0000256" key="12">
    <source>
        <dbReference type="PROSITE-ProRule" id="PRU00191"/>
    </source>
</evidence>
<feature type="domain" description="SH2" evidence="15">
    <location>
        <begin position="876"/>
        <end position="918"/>
    </location>
</feature>
<dbReference type="AlphaFoldDB" id="A0A2U9CAL8"/>
<dbReference type="Pfam" id="PF00017">
    <property type="entry name" value="SH2"/>
    <property type="match status" value="1"/>
</dbReference>
<dbReference type="GO" id="GO:0005737">
    <property type="term" value="C:cytoplasm"/>
    <property type="evidence" value="ECO:0007669"/>
    <property type="project" value="UniProtKB-SubCell"/>
</dbReference>
<dbReference type="InterPro" id="IPR000980">
    <property type="entry name" value="SH2"/>
</dbReference>
<evidence type="ECO:0000256" key="1">
    <source>
        <dbReference type="ARBA" id="ARBA00004123"/>
    </source>
</evidence>
<dbReference type="SUPFAM" id="SSF55550">
    <property type="entry name" value="SH2 domain"/>
    <property type="match status" value="1"/>
</dbReference>
<keyword evidence="9 13" id="KW-0010">Activator</keyword>
<dbReference type="PANTHER" id="PTHR11801">
    <property type="entry name" value="SIGNAL TRANSDUCER AND ACTIVATOR OF TRANSCRIPTION"/>
    <property type="match status" value="1"/>
</dbReference>
<evidence type="ECO:0000256" key="2">
    <source>
        <dbReference type="ARBA" id="ARBA00004496"/>
    </source>
</evidence>
<dbReference type="SUPFAM" id="SSF49417">
    <property type="entry name" value="p53-like transcription factors"/>
    <property type="match status" value="1"/>
</dbReference>
<dbReference type="GO" id="GO:0003700">
    <property type="term" value="F:DNA-binding transcription factor activity"/>
    <property type="evidence" value="ECO:0007669"/>
    <property type="project" value="InterPro"/>
</dbReference>
<evidence type="ECO:0000313" key="17">
    <source>
        <dbReference type="Proteomes" id="UP000246464"/>
    </source>
</evidence>
<dbReference type="InterPro" id="IPR036860">
    <property type="entry name" value="SH2_dom_sf"/>
</dbReference>
<dbReference type="Gene3D" id="1.20.1050.20">
    <property type="entry name" value="STAT transcription factor, all-alpha domain"/>
    <property type="match status" value="1"/>
</dbReference>
<proteinExistence type="inferred from homology"/>
<reference evidence="16 17" key="1">
    <citation type="submission" date="2017-12" db="EMBL/GenBank/DDBJ databases">
        <title>Integrating genomic resources of turbot (Scophthalmus maximus) in depth evaluation of genetic and physical mapping variation across individuals.</title>
        <authorList>
            <person name="Martinez P."/>
        </authorList>
    </citation>
    <scope>NUCLEOTIDE SEQUENCE [LARGE SCALE GENOMIC DNA]</scope>
</reference>
<evidence type="ECO:0000256" key="5">
    <source>
        <dbReference type="ARBA" id="ARBA00022553"/>
    </source>
</evidence>
<protein>
    <recommendedName>
        <fullName evidence="13">Signal transducer and activator of transcription</fullName>
    </recommendedName>
</protein>
<dbReference type="Pfam" id="PF02865">
    <property type="entry name" value="STAT_int"/>
    <property type="match status" value="1"/>
</dbReference>
<keyword evidence="5 13" id="KW-0597">Phosphoprotein</keyword>
<evidence type="ECO:0000313" key="16">
    <source>
        <dbReference type="EMBL" id="AWP12689.1"/>
    </source>
</evidence>
<dbReference type="GO" id="GO:0005634">
    <property type="term" value="C:nucleus"/>
    <property type="evidence" value="ECO:0007669"/>
    <property type="project" value="UniProtKB-SubCell"/>
</dbReference>
<dbReference type="GO" id="GO:0007165">
    <property type="term" value="P:signal transduction"/>
    <property type="evidence" value="ECO:0007669"/>
    <property type="project" value="InterPro"/>
</dbReference>
<dbReference type="InterPro" id="IPR048988">
    <property type="entry name" value="STAT_linker"/>
</dbReference>
<dbReference type="SUPFAM" id="SSF48092">
    <property type="entry name" value="Transcription factor STAT-4 N-domain"/>
    <property type="match status" value="1"/>
</dbReference>
<evidence type="ECO:0000259" key="15">
    <source>
        <dbReference type="PROSITE" id="PS50001"/>
    </source>
</evidence>
<sequence>MVLLSIPLIAPVLQRYSSQYHSSHQYFNGTLIDTAHRTSTSTVLLSILLIAPVLQRYSYRYRSSHQYFNGTLLNTTHRTSTSTVLLSIPLIAPVLQRYFYRYCSSHQYFNVLQWYSSQYHSSHQYFNGTLLNTTHRTSTSMVLFSIPLIAPVLQRYSSRYRSTHQYFNGTLLNTTHRTSTLTVLLSIPLIAPVLQRYSSQYRSSHQYFNGTLIDTAHRTCTLTVLFSIPLIAPVLQRYSSRYRSSHQYFNVLQRYFYRYRSSHQYFNVTFIDTAHRTSTLIDTAHRTSTSTVLFSIPLIATVLQRYSYRYRSSHQYFNGTLIDTAHRTSTLTMAQWGEMLRLDLVQGRLSQLYERKFPRHIRHCLSFCIESHDWDSAAVDENKAAACFHALLLYLEQQWKRSVQDSNVLPGPDYPGMKDYLVRHFQDEPQNLARILSGCLQDEKQILASASQYQGRGSPAVEHQWRDLDNGVDELKRQIMEVKKEIRSLEVLYENHDYIEKTWQSKVEQYVGLAQSQAAVREECLRQANFIMRTKEMVLVEILNILKQAEQIVAVLTDVELPEWKRRQQKACVGGPVDTSLDHLQKWFTTVAEVLLQVRQLLQKLQEQSKKYNSADASGLPGEPETFALSLLTKLLANALVVEKQPVMPSIPQRPLILKTSVRFTAAVRFLANLPEFKCLLKVKPVFDKLRQFAFYRDDSKVLDVDSPAGGLVAEFAHMSIKESKMKAKGSCENRLGVTEELHIIKFVTVLQYAGLRCNIEASSLPVVVVSSTNQIPSAWAALMWCSMLSSSEPRNLLLFADPPPLSWQQLSQVLSWQFLSVGQRGLNENQLSMLRDKIVDDPNGLIHWSQFKSESAWIWIEGILDLIKRHLVDLWRDGCIMGFVSRKTTQVLLREKVTGTFLLRFSESNKEGAITFSWVEHLNGEAHVHAVDPYTKKDLLALSLPDIIYLYSLRAQGNVTRNPLLYLYPDIHRDAAFGRYCNTVNSAPKTDVSGYIDRKLVPFSVYHTPPSSPHLHMEVDPDASVEDHQLIQELYDDLLDLPGSPLSLSSYANFSDHYSPS</sequence>
<dbReference type="InterPro" id="IPR015988">
    <property type="entry name" value="STAT_TF_CC"/>
</dbReference>
<dbReference type="Gene3D" id="1.10.238.10">
    <property type="entry name" value="EF-hand"/>
    <property type="match status" value="1"/>
</dbReference>
<dbReference type="FunFam" id="3.30.505.10:FF:000003">
    <property type="entry name" value="Signal transducer and activator of transcription"/>
    <property type="match status" value="1"/>
</dbReference>
<dbReference type="Gene3D" id="2.60.40.630">
    <property type="entry name" value="STAT transcription factor, DNA-binding domain"/>
    <property type="match status" value="1"/>
</dbReference>
<dbReference type="SUPFAM" id="SSF47655">
    <property type="entry name" value="STAT"/>
    <property type="match status" value="1"/>
</dbReference>
<keyword evidence="17" id="KW-1185">Reference proteome</keyword>
<keyword evidence="4 13" id="KW-0963">Cytoplasm</keyword>
<evidence type="ECO:0000256" key="7">
    <source>
        <dbReference type="ARBA" id="ARBA00023015"/>
    </source>
</evidence>
<dbReference type="InterPro" id="IPR008967">
    <property type="entry name" value="p53-like_TF_DNA-bd_sf"/>
</dbReference>
<keyword evidence="8 13" id="KW-0238">DNA-binding</keyword>